<dbReference type="RefSeq" id="WP_263544888.1">
    <property type="nucleotide sequence ID" value="NZ_JAOVZO020000014.1"/>
</dbReference>
<proteinExistence type="predicted"/>
<keyword evidence="3" id="KW-1185">Reference proteome</keyword>
<comment type="caution">
    <text evidence="2">The sequence shown here is derived from an EMBL/GenBank/DDBJ whole genome shotgun (WGS) entry which is preliminary data.</text>
</comment>
<name>A0A9X4BK37_9GAMM</name>
<protein>
    <submittedName>
        <fullName evidence="2">CPCC family cysteine-rich protein</fullName>
    </submittedName>
</protein>
<organism evidence="2 3">
    <name type="scientific">Tahibacter soli</name>
    <dbReference type="NCBI Taxonomy" id="2983605"/>
    <lineage>
        <taxon>Bacteria</taxon>
        <taxon>Pseudomonadati</taxon>
        <taxon>Pseudomonadota</taxon>
        <taxon>Gammaproteobacteria</taxon>
        <taxon>Lysobacterales</taxon>
        <taxon>Rhodanobacteraceae</taxon>
        <taxon>Tahibacter</taxon>
    </lineage>
</organism>
<evidence type="ECO:0000313" key="2">
    <source>
        <dbReference type="EMBL" id="MDC8012779.1"/>
    </source>
</evidence>
<feature type="domain" description="Cysteine-rich CPCC" evidence="1">
    <location>
        <begin position="23"/>
        <end position="73"/>
    </location>
</feature>
<accession>A0A9X4BK37</accession>
<evidence type="ECO:0000259" key="1">
    <source>
        <dbReference type="Pfam" id="PF14206"/>
    </source>
</evidence>
<dbReference type="Pfam" id="PF14206">
    <property type="entry name" value="Cys_rich_CPCC"/>
    <property type="match status" value="1"/>
</dbReference>
<sequence>MLSGYSFARVTTATQGVPMSELPCPCCGFLTLEDTYGSYVICPVCNWEDDGVQLANPTSAGGANSRSLADAQGRAIERYPLHIEVAGGFRRGKHWRPLSEADIAAADERRALSHWHTQAVSDEAEAYWQVA</sequence>
<dbReference type="EMBL" id="JAOVZO020000014">
    <property type="protein sequence ID" value="MDC8012779.1"/>
    <property type="molecule type" value="Genomic_DNA"/>
</dbReference>
<reference evidence="2" key="1">
    <citation type="submission" date="2023-02" db="EMBL/GenBank/DDBJ databases">
        <title>Tahibacter soli sp. nov. isolated from soil.</title>
        <authorList>
            <person name="Baek J.H."/>
            <person name="Lee J.K."/>
            <person name="Choi D.G."/>
            <person name="Jeon C.O."/>
        </authorList>
    </citation>
    <scope>NUCLEOTIDE SEQUENCE</scope>
    <source>
        <strain evidence="2">BL</strain>
    </source>
</reference>
<dbReference type="InterPro" id="IPR025983">
    <property type="entry name" value="Cys_rich_CPCC"/>
</dbReference>
<dbReference type="Proteomes" id="UP001139971">
    <property type="component" value="Unassembled WGS sequence"/>
</dbReference>
<dbReference type="AlphaFoldDB" id="A0A9X4BK37"/>
<gene>
    <name evidence="2" type="ORF">OD750_009490</name>
</gene>
<evidence type="ECO:0000313" key="3">
    <source>
        <dbReference type="Proteomes" id="UP001139971"/>
    </source>
</evidence>